<reference evidence="2" key="1">
    <citation type="submission" date="2018-11" db="EMBL/GenBank/DDBJ databases">
        <authorList>
            <person name="Grassa J C."/>
        </authorList>
    </citation>
    <scope>NUCLEOTIDE SEQUENCE [LARGE SCALE GENOMIC DNA]</scope>
</reference>
<dbReference type="PROSITE" id="PS50127">
    <property type="entry name" value="UBC_2"/>
    <property type="match status" value="1"/>
</dbReference>
<evidence type="ECO:0000313" key="3">
    <source>
        <dbReference type="Proteomes" id="UP000596661"/>
    </source>
</evidence>
<evidence type="ECO:0000259" key="1">
    <source>
        <dbReference type="PROSITE" id="PS50127"/>
    </source>
</evidence>
<dbReference type="InterPro" id="IPR016135">
    <property type="entry name" value="UBQ-conjugating_enzyme/RWD"/>
</dbReference>
<accession>A0A803PDM1</accession>
<dbReference type="Pfam" id="PF00179">
    <property type="entry name" value="UQ_con"/>
    <property type="match status" value="1"/>
</dbReference>
<feature type="domain" description="UBC core" evidence="1">
    <location>
        <begin position="6"/>
        <end position="152"/>
    </location>
</feature>
<dbReference type="SMART" id="SM00212">
    <property type="entry name" value="UBCc"/>
    <property type="match status" value="1"/>
</dbReference>
<dbReference type="Gene3D" id="3.10.110.10">
    <property type="entry name" value="Ubiquitin Conjugating Enzyme"/>
    <property type="match status" value="1"/>
</dbReference>
<sequence length="154" mass="17119">MASSSSSQLRLMSDLKAIINEPTGGCSASPLSDDNIFVWSATIFGPDETPWEGVFSLRLTFGNNYPEKPPRVRFTSEMFHPNVYHDGTLCMDIIQDAWSPCHNVSTILTSVQSLLTDPNPASPANPEAAQLYQHDIQAYNKRVRRCARRSIESS</sequence>
<dbReference type="InterPro" id="IPR000608">
    <property type="entry name" value="UBC"/>
</dbReference>
<dbReference type="PANTHER" id="PTHR24067">
    <property type="entry name" value="UBIQUITIN-CONJUGATING ENZYME E2"/>
    <property type="match status" value="1"/>
</dbReference>
<dbReference type="EnsemblPlants" id="evm.model.04.1564.1.5bd9b138">
    <property type="protein sequence ID" value="cds.evm.model.04.1564.1.5bd9b138"/>
    <property type="gene ID" value="evm.TU.04.1564"/>
</dbReference>
<evidence type="ECO:0000313" key="2">
    <source>
        <dbReference type="EnsemblPlants" id="cds.evm.model.04.1564.1.5bd9b138"/>
    </source>
</evidence>
<dbReference type="InterPro" id="IPR050113">
    <property type="entry name" value="Ub_conjugating_enzyme"/>
</dbReference>
<keyword evidence="3" id="KW-1185">Reference proteome</keyword>
<reference evidence="2" key="2">
    <citation type="submission" date="2021-03" db="UniProtKB">
        <authorList>
            <consortium name="EnsemblPlants"/>
        </authorList>
    </citation>
    <scope>IDENTIFICATION</scope>
</reference>
<dbReference type="FunFam" id="3.10.110.10:FF:000090">
    <property type="entry name" value="Ubiquitin-conjugating enzyme E2-17 kDa"/>
    <property type="match status" value="1"/>
</dbReference>
<dbReference type="CDD" id="cd23790">
    <property type="entry name" value="UBCc_UBE2A_2B"/>
    <property type="match status" value="1"/>
</dbReference>
<name>A0A803PDM1_CANSA</name>
<gene>
    <name evidence="2" type="primary">LOC115712237</name>
</gene>
<dbReference type="SUPFAM" id="SSF54495">
    <property type="entry name" value="UBC-like"/>
    <property type="match status" value="1"/>
</dbReference>
<dbReference type="AlphaFoldDB" id="A0A803PDM1"/>
<protein>
    <recommendedName>
        <fullName evidence="1">UBC core domain-containing protein</fullName>
    </recommendedName>
</protein>
<dbReference type="EMBL" id="UZAU01000393">
    <property type="status" value="NOT_ANNOTATED_CDS"/>
    <property type="molecule type" value="Genomic_DNA"/>
</dbReference>
<dbReference type="Proteomes" id="UP000596661">
    <property type="component" value="Chromosome 4"/>
</dbReference>
<dbReference type="Gramene" id="evm.model.04.1564.1.5bd9b138">
    <property type="protein sequence ID" value="cds.evm.model.04.1564.1.5bd9b138"/>
    <property type="gene ID" value="evm.TU.04.1564"/>
</dbReference>
<proteinExistence type="predicted"/>
<organism evidence="2 3">
    <name type="scientific">Cannabis sativa</name>
    <name type="common">Hemp</name>
    <name type="synonym">Marijuana</name>
    <dbReference type="NCBI Taxonomy" id="3483"/>
    <lineage>
        <taxon>Eukaryota</taxon>
        <taxon>Viridiplantae</taxon>
        <taxon>Streptophyta</taxon>
        <taxon>Embryophyta</taxon>
        <taxon>Tracheophyta</taxon>
        <taxon>Spermatophyta</taxon>
        <taxon>Magnoliopsida</taxon>
        <taxon>eudicotyledons</taxon>
        <taxon>Gunneridae</taxon>
        <taxon>Pentapetalae</taxon>
        <taxon>rosids</taxon>
        <taxon>fabids</taxon>
        <taxon>Rosales</taxon>
        <taxon>Cannabaceae</taxon>
        <taxon>Cannabis</taxon>
    </lineage>
</organism>